<evidence type="ECO:0000259" key="3">
    <source>
        <dbReference type="PROSITE" id="PS50112"/>
    </source>
</evidence>
<dbReference type="SUPFAM" id="SSF55781">
    <property type="entry name" value="GAF domain-like"/>
    <property type="match status" value="1"/>
</dbReference>
<dbReference type="InterPro" id="IPR003018">
    <property type="entry name" value="GAF"/>
</dbReference>
<dbReference type="Gene3D" id="3.60.40.10">
    <property type="entry name" value="PPM-type phosphatase domain"/>
    <property type="match status" value="1"/>
</dbReference>
<keyword evidence="1" id="KW-0378">Hydrolase</keyword>
<dbReference type="PANTHER" id="PTHR43156">
    <property type="entry name" value="STAGE II SPORULATION PROTEIN E-RELATED"/>
    <property type="match status" value="1"/>
</dbReference>
<dbReference type="Pfam" id="PF08448">
    <property type="entry name" value="PAS_4"/>
    <property type="match status" value="1"/>
</dbReference>
<dbReference type="CDD" id="cd00130">
    <property type="entry name" value="PAS"/>
    <property type="match status" value="1"/>
</dbReference>
<dbReference type="InterPro" id="IPR029016">
    <property type="entry name" value="GAF-like_dom_sf"/>
</dbReference>
<dbReference type="PANTHER" id="PTHR43156:SF2">
    <property type="entry name" value="STAGE II SPORULATION PROTEIN E"/>
    <property type="match status" value="1"/>
</dbReference>
<comment type="caution">
    <text evidence="4">The sequence shown here is derived from an EMBL/GenBank/DDBJ whole genome shotgun (WGS) entry which is preliminary data.</text>
</comment>
<feature type="region of interest" description="Disordered" evidence="2">
    <location>
        <begin position="1"/>
        <end position="23"/>
    </location>
</feature>
<gene>
    <name evidence="4" type="ORF">ABZV61_10220</name>
</gene>
<dbReference type="InterPro" id="IPR036457">
    <property type="entry name" value="PPM-type-like_dom_sf"/>
</dbReference>
<dbReference type="Gene3D" id="3.30.450.40">
    <property type="match status" value="1"/>
</dbReference>
<dbReference type="InterPro" id="IPR013656">
    <property type="entry name" value="PAS_4"/>
</dbReference>
<dbReference type="SMART" id="SM00065">
    <property type="entry name" value="GAF"/>
    <property type="match status" value="1"/>
</dbReference>
<reference evidence="4 5" key="1">
    <citation type="submission" date="2024-06" db="EMBL/GenBank/DDBJ databases">
        <title>The Natural Products Discovery Center: Release of the First 8490 Sequenced Strains for Exploring Actinobacteria Biosynthetic Diversity.</title>
        <authorList>
            <person name="Kalkreuter E."/>
            <person name="Kautsar S.A."/>
            <person name="Yang D."/>
            <person name="Bader C.D."/>
            <person name="Teijaro C.N."/>
            <person name="Fluegel L."/>
            <person name="Davis C.M."/>
            <person name="Simpson J.R."/>
            <person name="Lauterbach L."/>
            <person name="Steele A.D."/>
            <person name="Gui C."/>
            <person name="Meng S."/>
            <person name="Li G."/>
            <person name="Viehrig K."/>
            <person name="Ye F."/>
            <person name="Su P."/>
            <person name="Kiefer A.F."/>
            <person name="Nichols A."/>
            <person name="Cepeda A.J."/>
            <person name="Yan W."/>
            <person name="Fan B."/>
            <person name="Jiang Y."/>
            <person name="Adhikari A."/>
            <person name="Zheng C.-J."/>
            <person name="Schuster L."/>
            <person name="Cowan T.M."/>
            <person name="Smanski M.J."/>
            <person name="Chevrette M.G."/>
            <person name="De Carvalho L.P.S."/>
            <person name="Shen B."/>
        </authorList>
    </citation>
    <scope>NUCLEOTIDE SEQUENCE [LARGE SCALE GENOMIC DNA]</scope>
    <source>
        <strain evidence="4 5">NPDC005137</strain>
    </source>
</reference>
<dbReference type="Pfam" id="PF00989">
    <property type="entry name" value="PAS"/>
    <property type="match status" value="1"/>
</dbReference>
<dbReference type="InterPro" id="IPR052016">
    <property type="entry name" value="Bact_Sigma-Reg"/>
</dbReference>
<dbReference type="InterPro" id="IPR000014">
    <property type="entry name" value="PAS"/>
</dbReference>
<dbReference type="InterPro" id="IPR013767">
    <property type="entry name" value="PAS_fold"/>
</dbReference>
<dbReference type="InterPro" id="IPR035965">
    <property type="entry name" value="PAS-like_dom_sf"/>
</dbReference>
<sequence>MRRPADVAPGAEQRPGAHTHGIRGLPAPAVAVIDGDGTVLAWADGARQLLGHRAEDVVGRPAARLLASRQEGTEGGSCLPPRAHDPMWTERPGAHEHSSRAVVDVRHRDGRILRVQLDVTALSGTDGERCWLLAATDMPDGDARQKAGEPAVNALLDRSPFSVAIWDTRLRCVWLNQESRRTIGLPPDGPPGLLMREALRGFDLAAVEPVMRGVLASGEPVTGHEARWVSPGGGLGTGREVVFSSTLIRLERADGAPLGLCTISTDITQRWIRERMALMSRAARRVGTTLDVMTTAQELTDLAVPAFADYATVDLAESVPLGGEPLERMRPGDSGIPVFRRAGLASIHKGAPESAFALGDPVYVPPGSPFLYVLHHRESHVEPVMETGPGSWLAGDPRRARIIRETGMHSVMMVPLMARGTILGIAVFVRTENVAPYSRDDLLLAEELAVHASLSLDNARRYTRERAAALALQRSLLPGALSGGDAVELGWRYLPSDRHEGVGGDWLDAIHLPGGRIALVVGDVIGHGINAAATMGRLSTAVLTLAALDLPPAELLVHLDEVATQLTGDAARSGDPVPQIVGATCIYAVYDPATRVCSFARAGHPPPLLVSPDGQVTMPDTPAGTLIGVGLGSFESVDVELPEGSLIVLFTDGLIETRNTDIDAGLDRLATALRRVPSELDGLCSQVIAEMATTSKPEDDIALLVARTRVAQPSAHAARPERHRSR</sequence>
<dbReference type="Gene3D" id="3.30.450.20">
    <property type="entry name" value="PAS domain"/>
    <property type="match status" value="2"/>
</dbReference>
<evidence type="ECO:0000256" key="1">
    <source>
        <dbReference type="ARBA" id="ARBA00022801"/>
    </source>
</evidence>
<organism evidence="4 5">
    <name type="scientific">Streptomyces sp. 900116325</name>
    <dbReference type="NCBI Taxonomy" id="3154295"/>
    <lineage>
        <taxon>Bacteria</taxon>
        <taxon>Bacillati</taxon>
        <taxon>Actinomycetota</taxon>
        <taxon>Actinomycetes</taxon>
        <taxon>Kitasatosporales</taxon>
        <taxon>Streptomycetaceae</taxon>
        <taxon>Streptomyces</taxon>
    </lineage>
</organism>
<feature type="domain" description="PAS" evidence="3">
    <location>
        <begin position="30"/>
        <end position="60"/>
    </location>
</feature>
<dbReference type="PROSITE" id="PS50112">
    <property type="entry name" value="PAS"/>
    <property type="match status" value="1"/>
</dbReference>
<dbReference type="SUPFAM" id="SSF55785">
    <property type="entry name" value="PYP-like sensor domain (PAS domain)"/>
    <property type="match status" value="2"/>
</dbReference>
<dbReference type="Pfam" id="PF01590">
    <property type="entry name" value="GAF"/>
    <property type="match status" value="1"/>
</dbReference>
<keyword evidence="5" id="KW-1185">Reference proteome</keyword>
<dbReference type="SMART" id="SM00091">
    <property type="entry name" value="PAS"/>
    <property type="match status" value="2"/>
</dbReference>
<accession>A0ABV2U5P1</accession>
<dbReference type="Proteomes" id="UP001550044">
    <property type="component" value="Unassembled WGS sequence"/>
</dbReference>
<proteinExistence type="predicted"/>
<dbReference type="EMBL" id="JBEXIP010000005">
    <property type="protein sequence ID" value="MET8433163.1"/>
    <property type="molecule type" value="Genomic_DNA"/>
</dbReference>
<name>A0ABV2U5P1_9ACTN</name>
<dbReference type="InterPro" id="IPR001932">
    <property type="entry name" value="PPM-type_phosphatase-like_dom"/>
</dbReference>
<protein>
    <submittedName>
        <fullName evidence="4">SpoIIE family protein phosphatase</fullName>
    </submittedName>
</protein>
<evidence type="ECO:0000313" key="5">
    <source>
        <dbReference type="Proteomes" id="UP001550044"/>
    </source>
</evidence>
<dbReference type="SMART" id="SM00331">
    <property type="entry name" value="PP2C_SIG"/>
    <property type="match status" value="1"/>
</dbReference>
<dbReference type="SUPFAM" id="SSF81606">
    <property type="entry name" value="PP2C-like"/>
    <property type="match status" value="1"/>
</dbReference>
<dbReference type="RefSeq" id="WP_356709241.1">
    <property type="nucleotide sequence ID" value="NZ_JBEXIP010000005.1"/>
</dbReference>
<dbReference type="Pfam" id="PF07228">
    <property type="entry name" value="SpoIIE"/>
    <property type="match status" value="1"/>
</dbReference>
<evidence type="ECO:0000256" key="2">
    <source>
        <dbReference type="SAM" id="MobiDB-lite"/>
    </source>
</evidence>
<evidence type="ECO:0000313" key="4">
    <source>
        <dbReference type="EMBL" id="MET8433163.1"/>
    </source>
</evidence>